<accession>A0A371FPF5</accession>
<name>A0A371FPF5_MUCPR</name>
<dbReference type="OrthoDB" id="1637540at2759"/>
<keyword evidence="2" id="KW-1185">Reference proteome</keyword>
<dbReference type="EMBL" id="QJKJ01008297">
    <property type="protein sequence ID" value="RDX80196.1"/>
    <property type="molecule type" value="Genomic_DNA"/>
</dbReference>
<gene>
    <name evidence="1" type="ORF">CR513_39278</name>
</gene>
<protein>
    <submittedName>
        <fullName evidence="1">Uncharacterized protein</fullName>
    </submittedName>
</protein>
<reference evidence="1" key="1">
    <citation type="submission" date="2018-05" db="EMBL/GenBank/DDBJ databases">
        <title>Draft genome of Mucuna pruriens seed.</title>
        <authorList>
            <person name="Nnadi N.E."/>
            <person name="Vos R."/>
            <person name="Hasami M.H."/>
            <person name="Devisetty U.K."/>
            <person name="Aguiy J.C."/>
        </authorList>
    </citation>
    <scope>NUCLEOTIDE SEQUENCE [LARGE SCALE GENOMIC DNA]</scope>
    <source>
        <strain evidence="1">JCA_2017</strain>
    </source>
</reference>
<evidence type="ECO:0000313" key="2">
    <source>
        <dbReference type="Proteomes" id="UP000257109"/>
    </source>
</evidence>
<dbReference type="Proteomes" id="UP000257109">
    <property type="component" value="Unassembled WGS sequence"/>
</dbReference>
<sequence>MEVELEEAEWVRAWYGQLNLIEGKRLTVLCQCQLYQSRMKNALDKKVRPWRFQEGDLVLKRILPTQKDGRGKWASNYEGLYVVKRAFSGGALMLTTMDGKDLLNPMNADASNLTANSDLCAFSYFDSNRT</sequence>
<proteinExistence type="predicted"/>
<comment type="caution">
    <text evidence="1">The sequence shown here is derived from an EMBL/GenBank/DDBJ whole genome shotgun (WGS) entry which is preliminary data.</text>
</comment>
<feature type="non-terminal residue" evidence="1">
    <location>
        <position position="1"/>
    </location>
</feature>
<dbReference type="AlphaFoldDB" id="A0A371FPF5"/>
<organism evidence="1 2">
    <name type="scientific">Mucuna pruriens</name>
    <name type="common">Velvet bean</name>
    <name type="synonym">Dolichos pruriens</name>
    <dbReference type="NCBI Taxonomy" id="157652"/>
    <lineage>
        <taxon>Eukaryota</taxon>
        <taxon>Viridiplantae</taxon>
        <taxon>Streptophyta</taxon>
        <taxon>Embryophyta</taxon>
        <taxon>Tracheophyta</taxon>
        <taxon>Spermatophyta</taxon>
        <taxon>Magnoliopsida</taxon>
        <taxon>eudicotyledons</taxon>
        <taxon>Gunneridae</taxon>
        <taxon>Pentapetalae</taxon>
        <taxon>rosids</taxon>
        <taxon>fabids</taxon>
        <taxon>Fabales</taxon>
        <taxon>Fabaceae</taxon>
        <taxon>Papilionoideae</taxon>
        <taxon>50 kb inversion clade</taxon>
        <taxon>NPAAA clade</taxon>
        <taxon>indigoferoid/millettioid clade</taxon>
        <taxon>Phaseoleae</taxon>
        <taxon>Mucuna</taxon>
    </lineage>
</organism>
<evidence type="ECO:0000313" key="1">
    <source>
        <dbReference type="EMBL" id="RDX80196.1"/>
    </source>
</evidence>